<dbReference type="AlphaFoldDB" id="A0A328ASW5"/>
<sequence>MRAWAESHGGVPAAVERTHSEDDVGIIRIMFPDAPNSEHSALTEISWDEFFEEFEARELALVYQPDSLFSKLIGRDTADKRAHGDNKASRRK</sequence>
<evidence type="ECO:0000313" key="1">
    <source>
        <dbReference type="EMBL" id="RAK58192.1"/>
    </source>
</evidence>
<keyword evidence="2" id="KW-1185">Reference proteome</keyword>
<name>A0A328ASW5_9CAUL</name>
<dbReference type="Proteomes" id="UP000249725">
    <property type="component" value="Unassembled WGS sequence"/>
</dbReference>
<dbReference type="EMBL" id="QFYR01000001">
    <property type="protein sequence ID" value="RAK58192.1"/>
    <property type="molecule type" value="Genomic_DNA"/>
</dbReference>
<proteinExistence type="predicted"/>
<comment type="caution">
    <text evidence="1">The sequence shown here is derived from an EMBL/GenBank/DDBJ whole genome shotgun (WGS) entry which is preliminary data.</text>
</comment>
<evidence type="ECO:0008006" key="3">
    <source>
        <dbReference type="Google" id="ProtNLM"/>
    </source>
</evidence>
<accession>A0A328ASW5</accession>
<dbReference type="OrthoDB" id="9808866at2"/>
<gene>
    <name evidence="1" type="ORF">DJ018_02840</name>
</gene>
<evidence type="ECO:0000313" key="2">
    <source>
        <dbReference type="Proteomes" id="UP000249725"/>
    </source>
</evidence>
<reference evidence="2" key="1">
    <citation type="submission" date="2018-05" db="EMBL/GenBank/DDBJ databases">
        <authorList>
            <person name="Li X."/>
        </authorList>
    </citation>
    <scope>NUCLEOTIDE SEQUENCE [LARGE SCALE GENOMIC DNA]</scope>
    <source>
        <strain evidence="2">YIM 73061</strain>
    </source>
</reference>
<organism evidence="1 2">
    <name type="scientific">Phenylobacterium deserti</name>
    <dbReference type="NCBI Taxonomy" id="1914756"/>
    <lineage>
        <taxon>Bacteria</taxon>
        <taxon>Pseudomonadati</taxon>
        <taxon>Pseudomonadota</taxon>
        <taxon>Alphaproteobacteria</taxon>
        <taxon>Caulobacterales</taxon>
        <taxon>Caulobacteraceae</taxon>
        <taxon>Phenylobacterium</taxon>
    </lineage>
</organism>
<protein>
    <recommendedName>
        <fullName evidence="3">1,4-alpha-glucan branching enzyme</fullName>
    </recommendedName>
</protein>